<dbReference type="Proteomes" id="UP001284601">
    <property type="component" value="Unassembled WGS sequence"/>
</dbReference>
<evidence type="ECO:0000256" key="4">
    <source>
        <dbReference type="SAM" id="SignalP"/>
    </source>
</evidence>
<dbReference type="Pfam" id="PF00089">
    <property type="entry name" value="Trypsin"/>
    <property type="match status" value="1"/>
</dbReference>
<feature type="domain" description="Peptidase S1" evidence="5">
    <location>
        <begin position="45"/>
        <end position="286"/>
    </location>
</feature>
<dbReference type="RefSeq" id="WP_318597989.1">
    <property type="nucleotide sequence ID" value="NZ_JAWSTH010000037.1"/>
</dbReference>
<dbReference type="PRINTS" id="PR00722">
    <property type="entry name" value="CHYMOTRYPSIN"/>
</dbReference>
<keyword evidence="3" id="KW-0720">Serine protease</keyword>
<dbReference type="InterPro" id="IPR050430">
    <property type="entry name" value="Peptidase_S1"/>
</dbReference>
<dbReference type="SUPFAM" id="SSF50494">
    <property type="entry name" value="Trypsin-like serine proteases"/>
    <property type="match status" value="1"/>
</dbReference>
<dbReference type="InterPro" id="IPR001434">
    <property type="entry name" value="OmcB-like_DUF11"/>
</dbReference>
<dbReference type="GO" id="GO:0006508">
    <property type="term" value="P:proteolysis"/>
    <property type="evidence" value="ECO:0007669"/>
    <property type="project" value="UniProtKB-KW"/>
</dbReference>
<dbReference type="PANTHER" id="PTHR24276:SF91">
    <property type="entry name" value="AT26814P-RELATED"/>
    <property type="match status" value="1"/>
</dbReference>
<dbReference type="GO" id="GO:0008233">
    <property type="term" value="F:peptidase activity"/>
    <property type="evidence" value="ECO:0007669"/>
    <property type="project" value="UniProtKB-KW"/>
</dbReference>
<accession>A0ABU4HT22</accession>
<dbReference type="InterPro" id="IPR001314">
    <property type="entry name" value="Peptidase_S1A"/>
</dbReference>
<dbReference type="PROSITE" id="PS50240">
    <property type="entry name" value="TRYPSIN_DOM"/>
    <property type="match status" value="1"/>
</dbReference>
<evidence type="ECO:0000256" key="2">
    <source>
        <dbReference type="ARBA" id="ARBA00023157"/>
    </source>
</evidence>
<keyword evidence="7" id="KW-1185">Reference proteome</keyword>
<feature type="signal peptide" evidence="4">
    <location>
        <begin position="1"/>
        <end position="26"/>
    </location>
</feature>
<dbReference type="InterPro" id="IPR018114">
    <property type="entry name" value="TRYPSIN_HIS"/>
</dbReference>
<comment type="caution">
    <text evidence="6">The sequence shown here is derived from an EMBL/GenBank/DDBJ whole genome shotgun (WGS) entry which is preliminary data.</text>
</comment>
<proteinExistence type="inferred from homology"/>
<dbReference type="InterPro" id="IPR009003">
    <property type="entry name" value="Peptidase_S1_PA"/>
</dbReference>
<reference evidence="7" key="1">
    <citation type="submission" date="2023-07" db="EMBL/GenBank/DDBJ databases">
        <title>Conexibacter stalactiti sp. nov., isolated from stalactites in a lava cave and emended description of the genus Conexibacter.</title>
        <authorList>
            <person name="Lee S.D."/>
        </authorList>
    </citation>
    <scope>NUCLEOTIDE SEQUENCE [LARGE SCALE GENOMIC DNA]</scope>
    <source>
        <strain evidence="7">KCTC 39840</strain>
    </source>
</reference>
<dbReference type="EMBL" id="JAWSTH010000037">
    <property type="protein sequence ID" value="MDW5595655.1"/>
    <property type="molecule type" value="Genomic_DNA"/>
</dbReference>
<evidence type="ECO:0000256" key="3">
    <source>
        <dbReference type="RuleBase" id="RU363034"/>
    </source>
</evidence>
<sequence>MRAAITALAGVLALGTAGGATTVATAAETTLGAEARPPLAAKPAIVGGVPQTIQQVPWQVFLEATVSRTEAYDCGGSVLNETQIVTAAHCVINPRTLQRFPEGDIAVIAGVSSIPTSERTIQRRSVTSFRVHPGYVPTLGGVSPDDVAVLTLDAPLDLSGAAVRAIPLIGGTFYPALGTGALISGFGRQVAGGTPDGRLYALGTSIGDPLACGAEANATVLCVTSPTGSACEGDSGGPLTVGAVLAGVASFVSTNGLTGECGVGSVNGYTNLAAPEIALFVQGSDTPPVAPRGGRDVSARGVFQARGSMTCAPGTWTDAPVFAYSFIDTSSGQLLQAGANASYTLLDTDAGRTIACQVSASNAGGVAIARTQSSPPIAVAPVPPVDAEPGRRATPKPALRLSLTASRSRAAAGASIQQTIHVANRGRAAARGVVVCAAPGRALSFTKLQRGATQSRGKACWRLGTVRARTTRTLQLTVRLSRAAKPGRTATAITLRSGNAGSRALSAPLRIVR</sequence>
<evidence type="ECO:0000259" key="5">
    <source>
        <dbReference type="PROSITE" id="PS50240"/>
    </source>
</evidence>
<protein>
    <submittedName>
        <fullName evidence="6">Serine protease</fullName>
    </submittedName>
</protein>
<dbReference type="InterPro" id="IPR001254">
    <property type="entry name" value="Trypsin_dom"/>
</dbReference>
<dbReference type="Gene3D" id="2.40.10.10">
    <property type="entry name" value="Trypsin-like serine proteases"/>
    <property type="match status" value="1"/>
</dbReference>
<dbReference type="PROSITE" id="PS00135">
    <property type="entry name" value="TRYPSIN_SER"/>
    <property type="match status" value="1"/>
</dbReference>
<dbReference type="InterPro" id="IPR033116">
    <property type="entry name" value="TRYPSIN_SER"/>
</dbReference>
<comment type="similarity">
    <text evidence="1">Belongs to the peptidase S1 family.</text>
</comment>
<organism evidence="6 7">
    <name type="scientific">Conexibacter stalactiti</name>
    <dbReference type="NCBI Taxonomy" id="1940611"/>
    <lineage>
        <taxon>Bacteria</taxon>
        <taxon>Bacillati</taxon>
        <taxon>Actinomycetota</taxon>
        <taxon>Thermoleophilia</taxon>
        <taxon>Solirubrobacterales</taxon>
        <taxon>Conexibacteraceae</taxon>
        <taxon>Conexibacter</taxon>
    </lineage>
</organism>
<dbReference type="PANTHER" id="PTHR24276">
    <property type="entry name" value="POLYSERASE-RELATED"/>
    <property type="match status" value="1"/>
</dbReference>
<evidence type="ECO:0000256" key="1">
    <source>
        <dbReference type="ARBA" id="ARBA00007664"/>
    </source>
</evidence>
<keyword evidence="4" id="KW-0732">Signal</keyword>
<feature type="chain" id="PRO_5047337368" evidence="4">
    <location>
        <begin position="27"/>
        <end position="513"/>
    </location>
</feature>
<dbReference type="PROSITE" id="PS00134">
    <property type="entry name" value="TRYPSIN_HIS"/>
    <property type="match status" value="1"/>
</dbReference>
<keyword evidence="3" id="KW-0378">Hydrolase</keyword>
<evidence type="ECO:0000313" key="7">
    <source>
        <dbReference type="Proteomes" id="UP001284601"/>
    </source>
</evidence>
<dbReference type="SMART" id="SM00020">
    <property type="entry name" value="Tryp_SPc"/>
    <property type="match status" value="1"/>
</dbReference>
<name>A0ABU4HT22_9ACTN</name>
<dbReference type="InterPro" id="IPR043504">
    <property type="entry name" value="Peptidase_S1_PA_chymotrypsin"/>
</dbReference>
<gene>
    <name evidence="6" type="ORF">R7226_14995</name>
</gene>
<keyword evidence="3 6" id="KW-0645">Protease</keyword>
<dbReference type="Pfam" id="PF01345">
    <property type="entry name" value="DUF11"/>
    <property type="match status" value="1"/>
</dbReference>
<dbReference type="CDD" id="cd00190">
    <property type="entry name" value="Tryp_SPc"/>
    <property type="match status" value="1"/>
</dbReference>
<evidence type="ECO:0000313" key="6">
    <source>
        <dbReference type="EMBL" id="MDW5595655.1"/>
    </source>
</evidence>
<keyword evidence="2" id="KW-1015">Disulfide bond</keyword>